<dbReference type="EMBL" id="QMEB01000098">
    <property type="protein sequence ID" value="NMG20494.1"/>
    <property type="molecule type" value="Genomic_DNA"/>
</dbReference>
<organism evidence="2 3">
    <name type="scientific">Brasilonema bromeliae SPC951</name>
    <dbReference type="NCBI Taxonomy" id="385972"/>
    <lineage>
        <taxon>Bacteria</taxon>
        <taxon>Bacillati</taxon>
        <taxon>Cyanobacteriota</taxon>
        <taxon>Cyanophyceae</taxon>
        <taxon>Nostocales</taxon>
        <taxon>Scytonemataceae</taxon>
        <taxon>Brasilonema</taxon>
        <taxon>Bromeliae group (in: Brasilonema)</taxon>
    </lineage>
</organism>
<dbReference type="RefSeq" id="WP_169155755.1">
    <property type="nucleotide sequence ID" value="NZ_CAWPJE010000080.1"/>
</dbReference>
<dbReference type="Proteomes" id="UP000718564">
    <property type="component" value="Unassembled WGS sequence"/>
</dbReference>
<gene>
    <name evidence="2" type="ORF">DP116_13920</name>
</gene>
<dbReference type="Pfam" id="PF19955">
    <property type="entry name" value="EAD1"/>
    <property type="match status" value="1"/>
</dbReference>
<keyword evidence="3" id="KW-1185">Reference proteome</keyword>
<comment type="caution">
    <text evidence="2">The sequence shown here is derived from an EMBL/GenBank/DDBJ whole genome shotgun (WGS) entry which is preliminary data.</text>
</comment>
<evidence type="ECO:0000313" key="2">
    <source>
        <dbReference type="EMBL" id="NMG20494.1"/>
    </source>
</evidence>
<dbReference type="InterPro" id="IPR045430">
    <property type="entry name" value="EAD1"/>
</dbReference>
<protein>
    <recommendedName>
        <fullName evidence="1">Effector-associated domain-containing protein</fullName>
    </recommendedName>
</protein>
<sequence>MNLSGEQRKKLENALVDAFRDKASLERMVQYELNKNLNEIAPDSSLQGIIYKLIQKAEAEAWVEKLIHAALESNPGNLKLQNIARELSSSSATIPSENMIGSRNRNEYIFPDTIVLCVDNLDNITKENLLERTRVLPRKPGSLKLFGLIDTPSVENENWRLKDLLKNLPQEINRKWLEELVKSVYSALKGELDPNRYERNPQEVSTFQSSEGKLFRPILYKRKRSIDDRSIEFTVIFEEHISRGYVENAPNLAYATLVTAFILANRLQLEVCNKYLPMLDDWSQEVSEVIRTRLQEVRISFEYIEEDAERRRKGEAINKNNKDRLRDSFESKDERTTIESNLSVQQRYKNILLQADTRHNIDEVRVALTELKRLNKIVLRMIIQRLSGFYDADSP</sequence>
<name>A0ABX1P857_9CYAN</name>
<evidence type="ECO:0000259" key="1">
    <source>
        <dbReference type="Pfam" id="PF19955"/>
    </source>
</evidence>
<reference evidence="2 3" key="1">
    <citation type="submission" date="2018-06" db="EMBL/GenBank/DDBJ databases">
        <title>Comparative genomics of Brasilonema spp. strains.</title>
        <authorList>
            <person name="Alvarenga D.O."/>
            <person name="Fiore M.F."/>
            <person name="Varani A.M."/>
        </authorList>
    </citation>
    <scope>NUCLEOTIDE SEQUENCE [LARGE SCALE GENOMIC DNA]</scope>
    <source>
        <strain evidence="2 3">SPC951</strain>
    </source>
</reference>
<proteinExistence type="predicted"/>
<evidence type="ECO:0000313" key="3">
    <source>
        <dbReference type="Proteomes" id="UP000718564"/>
    </source>
</evidence>
<accession>A0ABX1P857</accession>
<feature type="domain" description="Effector-associated" evidence="1">
    <location>
        <begin position="1"/>
        <end position="87"/>
    </location>
</feature>